<evidence type="ECO:0000313" key="1">
    <source>
        <dbReference type="EMBL" id="OAQ35136.1"/>
    </source>
</evidence>
<evidence type="ECO:0000313" key="2">
    <source>
        <dbReference type="Proteomes" id="UP000078512"/>
    </source>
</evidence>
<organism evidence="1 2">
    <name type="scientific">Linnemannia elongata AG-77</name>
    <dbReference type="NCBI Taxonomy" id="1314771"/>
    <lineage>
        <taxon>Eukaryota</taxon>
        <taxon>Fungi</taxon>
        <taxon>Fungi incertae sedis</taxon>
        <taxon>Mucoromycota</taxon>
        <taxon>Mortierellomycotina</taxon>
        <taxon>Mortierellomycetes</taxon>
        <taxon>Mortierellales</taxon>
        <taxon>Mortierellaceae</taxon>
        <taxon>Linnemannia</taxon>
    </lineage>
</organism>
<keyword evidence="2" id="KW-1185">Reference proteome</keyword>
<proteinExistence type="predicted"/>
<protein>
    <submittedName>
        <fullName evidence="1">Uncharacterized protein</fullName>
    </submittedName>
</protein>
<dbReference type="Proteomes" id="UP000078512">
    <property type="component" value="Unassembled WGS sequence"/>
</dbReference>
<sequence>MTGVNLDLVTVTLVDQEGLSLVVVKAGQLDVEAELGAGTAMVGSTGAPSRGNQLDVSVPEGDHAVLVNHGLAIDTRVEAQDLGSLVLAAATGNDHTVFRLQEGGELQGQNILFHCAGRGRHGVGGPLAGGVEADAASCVCPAGEDDVFGGDAEVAVAFAVFLAELDVEVELLTFAELAVIVLLGGGEDLEGLCACEGNILLLYSKEM</sequence>
<name>A0A197KEN4_9FUNG</name>
<accession>A0A197KEN4</accession>
<dbReference type="EMBL" id="KV442015">
    <property type="protein sequence ID" value="OAQ35136.1"/>
    <property type="molecule type" value="Genomic_DNA"/>
</dbReference>
<gene>
    <name evidence="1" type="ORF">K457DRAFT_650248</name>
</gene>
<dbReference type="AlphaFoldDB" id="A0A197KEN4"/>
<reference evidence="1 2" key="1">
    <citation type="submission" date="2016-05" db="EMBL/GenBank/DDBJ databases">
        <title>Genome sequencing reveals origins of a unique bacterial endosymbiosis in the earliest lineages of terrestrial Fungi.</title>
        <authorList>
            <consortium name="DOE Joint Genome Institute"/>
            <person name="Uehling J."/>
            <person name="Gryganskyi A."/>
            <person name="Hameed K."/>
            <person name="Tschaplinski T."/>
            <person name="Misztal P."/>
            <person name="Wu S."/>
            <person name="Desiro A."/>
            <person name="Vande Pol N."/>
            <person name="Du Z.-Y."/>
            <person name="Zienkiewicz A."/>
            <person name="Zienkiewicz K."/>
            <person name="Morin E."/>
            <person name="Tisserant E."/>
            <person name="Splivallo R."/>
            <person name="Hainaut M."/>
            <person name="Henrissat B."/>
            <person name="Ohm R."/>
            <person name="Kuo A."/>
            <person name="Yan J."/>
            <person name="Lipzen A."/>
            <person name="Nolan M."/>
            <person name="Labutti K."/>
            <person name="Barry K."/>
            <person name="Goldstein A."/>
            <person name="Labbe J."/>
            <person name="Schadt C."/>
            <person name="Tuskan G."/>
            <person name="Grigoriev I."/>
            <person name="Martin F."/>
            <person name="Vilgalys R."/>
            <person name="Bonito G."/>
        </authorList>
    </citation>
    <scope>NUCLEOTIDE SEQUENCE [LARGE SCALE GENOMIC DNA]</scope>
    <source>
        <strain evidence="1 2">AG-77</strain>
    </source>
</reference>